<comment type="cofactor">
    <cofactor evidence="1">
        <name>Mn(2+)</name>
        <dbReference type="ChEBI" id="CHEBI:29035"/>
    </cofactor>
</comment>
<dbReference type="InterPro" id="IPR015797">
    <property type="entry name" value="NUDIX_hydrolase-like_dom_sf"/>
</dbReference>
<evidence type="ECO:0000313" key="9">
    <source>
        <dbReference type="Proteomes" id="UP001642520"/>
    </source>
</evidence>
<protein>
    <recommendedName>
        <fullName evidence="10">Nudix hydrolase domain-containing protein</fullName>
    </recommendedName>
</protein>
<keyword evidence="4" id="KW-0479">Metal-binding</keyword>
<proteinExistence type="inferred from homology"/>
<evidence type="ECO:0000256" key="3">
    <source>
        <dbReference type="ARBA" id="ARBA00005582"/>
    </source>
</evidence>
<dbReference type="CDD" id="cd18870">
    <property type="entry name" value="NUDIX_AcylCoAdiphos_Nudt19"/>
    <property type="match status" value="1"/>
</dbReference>
<comment type="similarity">
    <text evidence="3">Belongs to the Nudix hydrolase family.</text>
</comment>
<dbReference type="Proteomes" id="UP001642520">
    <property type="component" value="Unassembled WGS sequence"/>
</dbReference>
<name>A0ABP1PBK2_XYLVO</name>
<reference evidence="8 9" key="1">
    <citation type="submission" date="2024-08" db="EMBL/GenBank/DDBJ databases">
        <authorList>
            <person name="Will J Nash"/>
            <person name="Angela Man"/>
            <person name="Seanna McTaggart"/>
            <person name="Kendall Baker"/>
            <person name="Tom Barker"/>
            <person name="Leah Catchpole"/>
            <person name="Alex Durrant"/>
            <person name="Karim Gharbi"/>
            <person name="Naomi Irish"/>
            <person name="Gemy Kaithakottil"/>
            <person name="Debby Ku"/>
            <person name="Aaliyah Providence"/>
            <person name="Felix Shaw"/>
            <person name="David Swarbreck"/>
            <person name="Chris Watkins"/>
            <person name="Ann M. McCartney"/>
            <person name="Giulio Formenti"/>
            <person name="Alice Mouton"/>
            <person name="Noel Vella"/>
            <person name="Bjorn M von Reumont"/>
            <person name="Adriana Vella"/>
            <person name="Wilfried Haerty"/>
        </authorList>
    </citation>
    <scope>NUCLEOTIDE SEQUENCE [LARGE SCALE GENOMIC DNA]</scope>
</reference>
<keyword evidence="7" id="KW-0464">Manganese</keyword>
<keyword evidence="5" id="KW-0378">Hydrolase</keyword>
<dbReference type="SUPFAM" id="SSF55811">
    <property type="entry name" value="Nudix"/>
    <property type="match status" value="1"/>
</dbReference>
<dbReference type="InterPro" id="IPR039121">
    <property type="entry name" value="NUDT19"/>
</dbReference>
<evidence type="ECO:0000256" key="4">
    <source>
        <dbReference type="ARBA" id="ARBA00022723"/>
    </source>
</evidence>
<evidence type="ECO:0000256" key="1">
    <source>
        <dbReference type="ARBA" id="ARBA00001936"/>
    </source>
</evidence>
<evidence type="ECO:0000256" key="6">
    <source>
        <dbReference type="ARBA" id="ARBA00022842"/>
    </source>
</evidence>
<comment type="caution">
    <text evidence="8">The sequence shown here is derived from an EMBL/GenBank/DDBJ whole genome shotgun (WGS) entry which is preliminary data.</text>
</comment>
<dbReference type="Gene3D" id="3.90.79.10">
    <property type="entry name" value="Nucleoside Triphosphate Pyrophosphohydrolase"/>
    <property type="match status" value="1"/>
</dbReference>
<organism evidence="8 9">
    <name type="scientific">Xylocopa violacea</name>
    <name type="common">Violet carpenter bee</name>
    <name type="synonym">Apis violacea</name>
    <dbReference type="NCBI Taxonomy" id="135666"/>
    <lineage>
        <taxon>Eukaryota</taxon>
        <taxon>Metazoa</taxon>
        <taxon>Ecdysozoa</taxon>
        <taxon>Arthropoda</taxon>
        <taxon>Hexapoda</taxon>
        <taxon>Insecta</taxon>
        <taxon>Pterygota</taxon>
        <taxon>Neoptera</taxon>
        <taxon>Endopterygota</taxon>
        <taxon>Hymenoptera</taxon>
        <taxon>Apocrita</taxon>
        <taxon>Aculeata</taxon>
        <taxon>Apoidea</taxon>
        <taxon>Anthophila</taxon>
        <taxon>Apidae</taxon>
        <taxon>Xylocopa</taxon>
        <taxon>Xylocopa</taxon>
    </lineage>
</organism>
<dbReference type="PANTHER" id="PTHR12318">
    <property type="entry name" value="TESTOSTERONE-REGULATED PROTEIN RP2"/>
    <property type="match status" value="1"/>
</dbReference>
<accession>A0ABP1PBK2</accession>
<gene>
    <name evidence="8" type="ORF">XYLVIOL_LOCUS10081</name>
</gene>
<evidence type="ECO:0008006" key="10">
    <source>
        <dbReference type="Google" id="ProtNLM"/>
    </source>
</evidence>
<dbReference type="PANTHER" id="PTHR12318:SF0">
    <property type="entry name" value="ACYL-COENZYME A DIPHOSPHATASE NUDT19"/>
    <property type="match status" value="1"/>
</dbReference>
<keyword evidence="9" id="KW-1185">Reference proteome</keyword>
<evidence type="ECO:0000256" key="2">
    <source>
        <dbReference type="ARBA" id="ARBA00001946"/>
    </source>
</evidence>
<evidence type="ECO:0000313" key="8">
    <source>
        <dbReference type="EMBL" id="CAL7950635.1"/>
    </source>
</evidence>
<sequence length="348" mass="40279">MRAWKEAASLILAARHTQKSIRSSCSNYNYNLLWLKRHQNSKFMANAYVFPGGEIDPSDADLKWHNLFSTFGIDENSFKSLTPNTSARPQIFKPKPNELSRDVSLRISAIRETFEECGVLICKQLQKVTNDFGWAQYVKISKNELQDWQSRVHNDATEFYTLCENFNCYPDLWSLYEWSNWLTPTYTNGKRFDTAFYLACISTTPSTVCEPTEMQDLKWDEPGNFLVSSPDVILPPPQQYEIRRIGKFESIDNLLSFAIDRTKTGVFLTMPVLIKLRDGTVLVLPGDSMYPEQVNLIGTQIIDRTDITQHEFRDMSPVKNRMEFLDFQVKEIYIQNFDIADGRPTPLE</sequence>
<comment type="cofactor">
    <cofactor evidence="2">
        <name>Mg(2+)</name>
        <dbReference type="ChEBI" id="CHEBI:18420"/>
    </cofactor>
</comment>
<keyword evidence="6" id="KW-0460">Magnesium</keyword>
<dbReference type="EMBL" id="CAXAJV020001300">
    <property type="protein sequence ID" value="CAL7950635.1"/>
    <property type="molecule type" value="Genomic_DNA"/>
</dbReference>
<evidence type="ECO:0000256" key="7">
    <source>
        <dbReference type="ARBA" id="ARBA00023211"/>
    </source>
</evidence>
<evidence type="ECO:0000256" key="5">
    <source>
        <dbReference type="ARBA" id="ARBA00022801"/>
    </source>
</evidence>